<dbReference type="Proteomes" id="UP001367508">
    <property type="component" value="Unassembled WGS sequence"/>
</dbReference>
<dbReference type="EMBL" id="JAYMYQ010000005">
    <property type="protein sequence ID" value="KAK7328265.1"/>
    <property type="molecule type" value="Genomic_DNA"/>
</dbReference>
<dbReference type="AlphaFoldDB" id="A0AAN9Q7Y4"/>
<organism evidence="1 2">
    <name type="scientific">Canavalia gladiata</name>
    <name type="common">Sword bean</name>
    <name type="synonym">Dolichos gladiatus</name>
    <dbReference type="NCBI Taxonomy" id="3824"/>
    <lineage>
        <taxon>Eukaryota</taxon>
        <taxon>Viridiplantae</taxon>
        <taxon>Streptophyta</taxon>
        <taxon>Embryophyta</taxon>
        <taxon>Tracheophyta</taxon>
        <taxon>Spermatophyta</taxon>
        <taxon>Magnoliopsida</taxon>
        <taxon>eudicotyledons</taxon>
        <taxon>Gunneridae</taxon>
        <taxon>Pentapetalae</taxon>
        <taxon>rosids</taxon>
        <taxon>fabids</taxon>
        <taxon>Fabales</taxon>
        <taxon>Fabaceae</taxon>
        <taxon>Papilionoideae</taxon>
        <taxon>50 kb inversion clade</taxon>
        <taxon>NPAAA clade</taxon>
        <taxon>indigoferoid/millettioid clade</taxon>
        <taxon>Phaseoleae</taxon>
        <taxon>Canavalia</taxon>
    </lineage>
</organism>
<sequence length="78" mass="9076">MIQVSRTYVLESLPNLNCLKQNQYIILLHFLAVQTDCSCRDCSYEGKVVGYIAWEGNTYSSPHFLSLSYLSFLQVYHY</sequence>
<reference evidence="1 2" key="1">
    <citation type="submission" date="2024-01" db="EMBL/GenBank/DDBJ databases">
        <title>The genomes of 5 underutilized Papilionoideae crops provide insights into root nodulation and disease resistanc.</title>
        <authorList>
            <person name="Jiang F."/>
        </authorList>
    </citation>
    <scope>NUCLEOTIDE SEQUENCE [LARGE SCALE GENOMIC DNA]</scope>
    <source>
        <strain evidence="1">LVBAO_FW01</strain>
        <tissue evidence="1">Leaves</tissue>
    </source>
</reference>
<gene>
    <name evidence="1" type="ORF">VNO77_22368</name>
</gene>
<comment type="caution">
    <text evidence="1">The sequence shown here is derived from an EMBL/GenBank/DDBJ whole genome shotgun (WGS) entry which is preliminary data.</text>
</comment>
<protein>
    <submittedName>
        <fullName evidence="1">Uncharacterized protein</fullName>
    </submittedName>
</protein>
<keyword evidence="2" id="KW-1185">Reference proteome</keyword>
<proteinExistence type="predicted"/>
<evidence type="ECO:0000313" key="1">
    <source>
        <dbReference type="EMBL" id="KAK7328265.1"/>
    </source>
</evidence>
<accession>A0AAN9Q7Y4</accession>
<evidence type="ECO:0000313" key="2">
    <source>
        <dbReference type="Proteomes" id="UP001367508"/>
    </source>
</evidence>
<name>A0AAN9Q7Y4_CANGL</name>